<sequence length="318" mass="34353">MPSTSVDAQKMNEVEYSDVAEYARFLPQRYRTAMQAPVATWWPWGRHLVHVARAENPSAPARVLIIHGAGGHSGALWPFTAVATPGDADVLALDLPLYGRTETADPAKVRYRDWVDLLCDFVMEETRDDPRPLVLFGASMGGMLAYETASRTGTAAAVVATCLLDTSDSSARGAVSRWAPLGMNAPHTLPLLSRWAGDVMVPIRWPARMSAMSNNPGLTRLCAADPRGGGGRVPLGFLSDWFTYRHTAPAQYGGPAITLVHPGADRWTPAALSERFLAKVPGPNTVVRLTNCGHYPIEEPGLTQLEEAVRAVIDSVAT</sequence>
<reference evidence="2 3" key="1">
    <citation type="submission" date="2018-10" db="EMBL/GenBank/DDBJ databases">
        <title>Sequencing the genomes of 1000 actinobacteria strains.</title>
        <authorList>
            <person name="Klenk H.-P."/>
        </authorList>
    </citation>
    <scope>NUCLEOTIDE SEQUENCE [LARGE SCALE GENOMIC DNA]</scope>
    <source>
        <strain evidence="2 3">DSM 44343</strain>
    </source>
</reference>
<proteinExistence type="predicted"/>
<dbReference type="Pfam" id="PF12697">
    <property type="entry name" value="Abhydrolase_6"/>
    <property type="match status" value="1"/>
</dbReference>
<gene>
    <name evidence="2" type="ORF">DFJ75_0613</name>
</gene>
<accession>A0A495JXS6</accession>
<organism evidence="2 3">
    <name type="scientific">Williamsia marianensis</name>
    <dbReference type="NCBI Taxonomy" id="85044"/>
    <lineage>
        <taxon>Bacteria</taxon>
        <taxon>Bacillati</taxon>
        <taxon>Actinomycetota</taxon>
        <taxon>Actinomycetes</taxon>
        <taxon>Mycobacteriales</taxon>
        <taxon>Nocardiaceae</taxon>
        <taxon>Williamsia</taxon>
    </lineage>
</organism>
<feature type="domain" description="AB hydrolase-1" evidence="1">
    <location>
        <begin position="63"/>
        <end position="300"/>
    </location>
</feature>
<dbReference type="EMBL" id="RBKV01000001">
    <property type="protein sequence ID" value="RKR93826.1"/>
    <property type="molecule type" value="Genomic_DNA"/>
</dbReference>
<evidence type="ECO:0000313" key="2">
    <source>
        <dbReference type="EMBL" id="RKR93826.1"/>
    </source>
</evidence>
<dbReference type="PANTHER" id="PTHR43689:SF8">
    <property type="entry name" value="ALPHA_BETA-HYDROLASES SUPERFAMILY PROTEIN"/>
    <property type="match status" value="1"/>
</dbReference>
<dbReference type="InterPro" id="IPR029058">
    <property type="entry name" value="AB_hydrolase_fold"/>
</dbReference>
<protein>
    <submittedName>
        <fullName evidence="2">Alpha-beta hydrolase superfamily lysophospholipase</fullName>
    </submittedName>
</protein>
<dbReference type="SUPFAM" id="SSF53474">
    <property type="entry name" value="alpha/beta-Hydrolases"/>
    <property type="match status" value="1"/>
</dbReference>
<dbReference type="Gene3D" id="3.40.50.1820">
    <property type="entry name" value="alpha/beta hydrolase"/>
    <property type="match status" value="1"/>
</dbReference>
<name>A0A495JXS6_WILMA</name>
<dbReference type="Proteomes" id="UP000274762">
    <property type="component" value="Unassembled WGS sequence"/>
</dbReference>
<dbReference type="PANTHER" id="PTHR43689">
    <property type="entry name" value="HYDROLASE"/>
    <property type="match status" value="1"/>
</dbReference>
<dbReference type="InterPro" id="IPR000073">
    <property type="entry name" value="AB_hydrolase_1"/>
</dbReference>
<evidence type="ECO:0000313" key="3">
    <source>
        <dbReference type="Proteomes" id="UP000274762"/>
    </source>
</evidence>
<evidence type="ECO:0000259" key="1">
    <source>
        <dbReference type="Pfam" id="PF12697"/>
    </source>
</evidence>
<dbReference type="GO" id="GO:0016787">
    <property type="term" value="F:hydrolase activity"/>
    <property type="evidence" value="ECO:0007669"/>
    <property type="project" value="UniProtKB-KW"/>
</dbReference>
<keyword evidence="2" id="KW-0378">Hydrolase</keyword>
<dbReference type="AlphaFoldDB" id="A0A495JXS6"/>
<comment type="caution">
    <text evidence="2">The sequence shown here is derived from an EMBL/GenBank/DDBJ whole genome shotgun (WGS) entry which is preliminary data.</text>
</comment>